<dbReference type="Proteomes" id="UP000799539">
    <property type="component" value="Unassembled WGS sequence"/>
</dbReference>
<evidence type="ECO:0000313" key="2">
    <source>
        <dbReference type="Proteomes" id="UP000799539"/>
    </source>
</evidence>
<keyword evidence="2" id="KW-1185">Reference proteome</keyword>
<sequence>MVFAKSSNYAHESTEMTFQYAGGSLKVIIPGLAHGSVDVMPEENSKHFRTSMLLQREILDAKTIGTANGRRETQYRVSFHPSTLPLAAFTPEVGSVEVWAERYLLLESEQVYVEWATAWLPSSEVATELLERFQAEGIDWADTLDGTLPRLFAVAS</sequence>
<evidence type="ECO:0000313" key="1">
    <source>
        <dbReference type="EMBL" id="KAF2209127.1"/>
    </source>
</evidence>
<dbReference type="AlphaFoldDB" id="A0A6A6F8G1"/>
<accession>A0A6A6F8G1</accession>
<reference evidence="1" key="1">
    <citation type="journal article" date="2020" name="Stud. Mycol.">
        <title>101 Dothideomycetes genomes: a test case for predicting lifestyles and emergence of pathogens.</title>
        <authorList>
            <person name="Haridas S."/>
            <person name="Albert R."/>
            <person name="Binder M."/>
            <person name="Bloem J."/>
            <person name="Labutti K."/>
            <person name="Salamov A."/>
            <person name="Andreopoulos B."/>
            <person name="Baker S."/>
            <person name="Barry K."/>
            <person name="Bills G."/>
            <person name="Bluhm B."/>
            <person name="Cannon C."/>
            <person name="Castanera R."/>
            <person name="Culley D."/>
            <person name="Daum C."/>
            <person name="Ezra D."/>
            <person name="Gonzalez J."/>
            <person name="Henrissat B."/>
            <person name="Kuo A."/>
            <person name="Liang C."/>
            <person name="Lipzen A."/>
            <person name="Lutzoni F."/>
            <person name="Magnuson J."/>
            <person name="Mondo S."/>
            <person name="Nolan M."/>
            <person name="Ohm R."/>
            <person name="Pangilinan J."/>
            <person name="Park H.-J."/>
            <person name="Ramirez L."/>
            <person name="Alfaro M."/>
            <person name="Sun H."/>
            <person name="Tritt A."/>
            <person name="Yoshinaga Y."/>
            <person name="Zwiers L.-H."/>
            <person name="Turgeon B."/>
            <person name="Goodwin S."/>
            <person name="Spatafora J."/>
            <person name="Crous P."/>
            <person name="Grigoriev I."/>
        </authorList>
    </citation>
    <scope>NUCLEOTIDE SEQUENCE</scope>
    <source>
        <strain evidence="1">SCOH1-5</strain>
    </source>
</reference>
<protein>
    <submittedName>
        <fullName evidence="1">Uncharacterized protein</fullName>
    </submittedName>
</protein>
<organism evidence="1 2">
    <name type="scientific">Cercospora zeae-maydis SCOH1-5</name>
    <dbReference type="NCBI Taxonomy" id="717836"/>
    <lineage>
        <taxon>Eukaryota</taxon>
        <taxon>Fungi</taxon>
        <taxon>Dikarya</taxon>
        <taxon>Ascomycota</taxon>
        <taxon>Pezizomycotina</taxon>
        <taxon>Dothideomycetes</taxon>
        <taxon>Dothideomycetidae</taxon>
        <taxon>Mycosphaerellales</taxon>
        <taxon>Mycosphaerellaceae</taxon>
        <taxon>Cercospora</taxon>
    </lineage>
</organism>
<name>A0A6A6F8G1_9PEZI</name>
<gene>
    <name evidence="1" type="ORF">CERZMDRAFT_100645</name>
</gene>
<dbReference type="EMBL" id="ML992688">
    <property type="protein sequence ID" value="KAF2209127.1"/>
    <property type="molecule type" value="Genomic_DNA"/>
</dbReference>
<proteinExistence type="predicted"/>